<dbReference type="Proteomes" id="UP000250136">
    <property type="component" value="Chromosome"/>
</dbReference>
<dbReference type="SUPFAM" id="SSF49464">
    <property type="entry name" value="Carboxypeptidase regulatory domain-like"/>
    <property type="match status" value="1"/>
</dbReference>
<evidence type="ECO:0000256" key="1">
    <source>
        <dbReference type="SAM" id="MobiDB-lite"/>
    </source>
</evidence>
<dbReference type="GeneID" id="33333560"/>
<keyword evidence="2" id="KW-0812">Transmembrane</keyword>
<evidence type="ECO:0000313" key="5">
    <source>
        <dbReference type="EMBL" id="SEW08449.1"/>
    </source>
</evidence>
<dbReference type="RefSeq" id="WP_055428958.1">
    <property type="nucleotide sequence ID" value="NZ_CP015105.1"/>
</dbReference>
<evidence type="ECO:0000256" key="2">
    <source>
        <dbReference type="SAM" id="Phobius"/>
    </source>
</evidence>
<dbReference type="Gene3D" id="2.60.40.10">
    <property type="entry name" value="Immunoglobulins"/>
    <property type="match status" value="2"/>
</dbReference>
<gene>
    <name evidence="3" type="ORF">A3L14_04020</name>
    <name evidence="4" type="ORF">AMR53_03545</name>
    <name evidence="5" type="ORF">SAMN05216170_1466</name>
</gene>
<dbReference type="EMBL" id="FOIW01000002">
    <property type="protein sequence ID" value="SEW08449.1"/>
    <property type="molecule type" value="Genomic_DNA"/>
</dbReference>
<evidence type="ECO:0000313" key="7">
    <source>
        <dbReference type="Proteomes" id="UP000182125"/>
    </source>
</evidence>
<dbReference type="InterPro" id="IPR008964">
    <property type="entry name" value="Invasin/intimin_cell_adhesion"/>
</dbReference>
<evidence type="ECO:0000313" key="8">
    <source>
        <dbReference type="Proteomes" id="UP000250136"/>
    </source>
</evidence>
<dbReference type="KEGG" id="ttd:A3L14_04020"/>
<feature type="region of interest" description="Disordered" evidence="1">
    <location>
        <begin position="376"/>
        <end position="409"/>
    </location>
</feature>
<evidence type="ECO:0000313" key="3">
    <source>
        <dbReference type="EMBL" id="ASJ12096.1"/>
    </source>
</evidence>
<proteinExistence type="predicted"/>
<organism evidence="4 6">
    <name type="scientific">Thermococcus thioreducens</name>
    <dbReference type="NCBI Taxonomy" id="277988"/>
    <lineage>
        <taxon>Archaea</taxon>
        <taxon>Methanobacteriati</taxon>
        <taxon>Methanobacteriota</taxon>
        <taxon>Thermococci</taxon>
        <taxon>Thermococcales</taxon>
        <taxon>Thermococcaceae</taxon>
        <taxon>Thermococcus</taxon>
    </lineage>
</organism>
<evidence type="ECO:0000313" key="4">
    <source>
        <dbReference type="EMBL" id="KQH82687.1"/>
    </source>
</evidence>
<protein>
    <recommendedName>
        <fullName evidence="9">CARDB protein</fullName>
    </recommendedName>
</protein>
<dbReference type="InterPro" id="IPR013783">
    <property type="entry name" value="Ig-like_fold"/>
</dbReference>
<keyword evidence="2" id="KW-0472">Membrane</keyword>
<dbReference type="SUPFAM" id="SSF49373">
    <property type="entry name" value="Invasin/intimin cell-adhesion fragments"/>
    <property type="match status" value="1"/>
</dbReference>
<keyword evidence="8" id="KW-1185">Reference proteome</keyword>
<accession>A0A0Q2MSG7</accession>
<dbReference type="OrthoDB" id="86225at2157"/>
<dbReference type="Proteomes" id="UP000051862">
    <property type="component" value="Unassembled WGS sequence"/>
</dbReference>
<reference evidence="4 6" key="1">
    <citation type="submission" date="2015-08" db="EMBL/GenBank/DDBJ databases">
        <title>Thermococcus thioreducens DSM 14981 genome sequencing.</title>
        <authorList>
            <person name="Hong S.-J."/>
            <person name="Kim M.-C."/>
            <person name="Shin J.-H."/>
        </authorList>
    </citation>
    <scope>NUCLEOTIDE SEQUENCE [LARGE SCALE GENOMIC DNA]</scope>
    <source>
        <strain evidence="4 6">DSM 14981</strain>
    </source>
</reference>
<reference evidence="5 7" key="3">
    <citation type="submission" date="2016-10" db="EMBL/GenBank/DDBJ databases">
        <authorList>
            <person name="de Groot N.N."/>
        </authorList>
    </citation>
    <scope>NUCLEOTIDE SEQUENCE [LARGE SCALE GENOMIC DNA]</scope>
    <source>
        <strain evidence="5 7">OGL-20</strain>
    </source>
</reference>
<feature type="compositionally biased region" description="Low complexity" evidence="1">
    <location>
        <begin position="391"/>
        <end position="405"/>
    </location>
</feature>
<evidence type="ECO:0008006" key="9">
    <source>
        <dbReference type="Google" id="ProtNLM"/>
    </source>
</evidence>
<reference evidence="3 8" key="2">
    <citation type="submission" date="2016-04" db="EMBL/GenBank/DDBJ databases">
        <title>Complete genome sequence of Thermococcus thioreducens type strain OGL-20P.</title>
        <authorList>
            <person name="Oger P.M."/>
        </authorList>
    </citation>
    <scope>NUCLEOTIDE SEQUENCE [LARGE SCALE GENOMIC DNA]</scope>
    <source>
        <strain evidence="3 8">OGL-20P</strain>
    </source>
</reference>
<keyword evidence="2" id="KW-1133">Transmembrane helix</keyword>
<dbReference type="AlphaFoldDB" id="A0A0Q2MSG7"/>
<feature type="transmembrane region" description="Helical" evidence="2">
    <location>
        <begin position="415"/>
        <end position="434"/>
    </location>
</feature>
<name>A0A0Q2MSG7_9EURY</name>
<dbReference type="EMBL" id="CP015105">
    <property type="protein sequence ID" value="ASJ12096.1"/>
    <property type="molecule type" value="Genomic_DNA"/>
</dbReference>
<sequence>MKFKAILLIILLIPIFLPRVSAQSPLVIVPLNDDFTGVPGDTIIIPFQLRNLGNQTVSNVTVYVTGPAEGFLYGSKVIREPIEPNGTIQDTISVKLLNLDPGRYNLTIVARAGSSYSEARITISVKTLVDYTLRIDVNDEYTYGSNVTALLKITSQANGVIIGRLGYTLSRDGTVLETFTTTIYLRPGESWVKELKLTTPRVGDYSVYFWANFSGRFKSKRATFRVYQRNLRYDAYFKDGAIYVHVYDENGQGVPDISVKINGIPFKTDDGGTVSYLVEKPGTYEVVLNLDGKVVKTFVEVRKLFLSATQENETLLVRVVDSTGKPVPNITVTASGPLGKDYSATNSSGIAEIDLKKTGYGTIMLRAESSRYMGGETSVKVAPPAKPTPTPTTTTTPPAATTTTPAKPPKNHGPLAAILLIAGVLLAGTSYAAFFRPIIQEEMLDRYYFVKVRAPKLRGMEGFRFEKGVNAIEVKATKGRAEIKDGLIVWEIEHLEPEEEAYLQVILG</sequence>
<dbReference type="InterPro" id="IPR008969">
    <property type="entry name" value="CarboxyPept-like_regulatory"/>
</dbReference>
<dbReference type="EMBL" id="LIXN01000006">
    <property type="protein sequence ID" value="KQH82687.1"/>
    <property type="molecule type" value="Genomic_DNA"/>
</dbReference>
<dbReference type="PATRIC" id="fig|277988.4.peg.753"/>
<dbReference type="Proteomes" id="UP000182125">
    <property type="component" value="Unassembled WGS sequence"/>
</dbReference>
<evidence type="ECO:0000313" key="6">
    <source>
        <dbReference type="Proteomes" id="UP000051862"/>
    </source>
</evidence>
<dbReference type="STRING" id="277988.SAMN05216170_1466"/>